<keyword evidence="2" id="KW-1185">Reference proteome</keyword>
<protein>
    <submittedName>
        <fullName evidence="1">Uncharacterized protein</fullName>
    </submittedName>
</protein>
<organism evidence="1 2">
    <name type="scientific">Naganishia friedmannii</name>
    <dbReference type="NCBI Taxonomy" id="89922"/>
    <lineage>
        <taxon>Eukaryota</taxon>
        <taxon>Fungi</taxon>
        <taxon>Dikarya</taxon>
        <taxon>Basidiomycota</taxon>
        <taxon>Agaricomycotina</taxon>
        <taxon>Tremellomycetes</taxon>
        <taxon>Filobasidiales</taxon>
        <taxon>Filobasidiaceae</taxon>
        <taxon>Naganishia</taxon>
    </lineage>
</organism>
<reference evidence="1" key="1">
    <citation type="submission" date="2023-04" db="EMBL/GenBank/DDBJ databases">
        <title>Draft Genome sequencing of Naganishia species isolated from polar environments using Oxford Nanopore Technology.</title>
        <authorList>
            <person name="Leo P."/>
            <person name="Venkateswaran K."/>
        </authorList>
    </citation>
    <scope>NUCLEOTIDE SEQUENCE</scope>
    <source>
        <strain evidence="1">MNA-CCFEE 5423</strain>
    </source>
</reference>
<dbReference type="EMBL" id="JASBWT010000007">
    <property type="protein sequence ID" value="KAJ9103051.1"/>
    <property type="molecule type" value="Genomic_DNA"/>
</dbReference>
<name>A0ACC2VW91_9TREE</name>
<dbReference type="Proteomes" id="UP001227268">
    <property type="component" value="Unassembled WGS sequence"/>
</dbReference>
<comment type="caution">
    <text evidence="1">The sequence shown here is derived from an EMBL/GenBank/DDBJ whole genome shotgun (WGS) entry which is preliminary data.</text>
</comment>
<proteinExistence type="predicted"/>
<evidence type="ECO:0000313" key="2">
    <source>
        <dbReference type="Proteomes" id="UP001227268"/>
    </source>
</evidence>
<sequence>MSPIKPLHATASRSPSASLERAGTNNFVPTNEKRIEGLAAIDAKKPPYTKGFVDDYRTRMKDDPDPEAQFTFAKYLIEAARIIGDEMTMVGEVRNGKKYRDGLLAESLKHIKRLATSETEPYSEAQFFLANIHGTGQLGHGVDHEQAYQLYVQAARQNHPTATYRTAVCNELGTGTRKESNRAVLFYRRAATLRDTAAMYKLGMILLKGLLRQAKKESDGIVWLRRAGRQADEENPHALHELAMLHENPKLLGRAESLVTKDLPLSRNLYTQAALLGYAPSQLKLGVNYEYGTLHCPVDARKSIAWLSRAAEQGNPEAELALSGWFLTGAEGLLRSNDAEAYLWARRSANKGLAKAEFAVGYYTEVGIGVEKDLENARRWYMRAAAQRHSPARQRLTDMQTNAAKGISRPTREAAPEGCIVA</sequence>
<accession>A0ACC2VW91</accession>
<evidence type="ECO:0000313" key="1">
    <source>
        <dbReference type="EMBL" id="KAJ9103051.1"/>
    </source>
</evidence>
<gene>
    <name evidence="1" type="ORF">QFC21_002473</name>
</gene>